<keyword evidence="6" id="KW-0460">Magnesium</keyword>
<dbReference type="GO" id="GO:0006083">
    <property type="term" value="P:acetate metabolic process"/>
    <property type="evidence" value="ECO:0007669"/>
    <property type="project" value="TreeGrafter"/>
</dbReference>
<dbReference type="GO" id="GO:0008776">
    <property type="term" value="F:acetate kinase activity"/>
    <property type="evidence" value="ECO:0007669"/>
    <property type="project" value="UniProtKB-UniRule"/>
</dbReference>
<dbReference type="GO" id="GO:0006085">
    <property type="term" value="P:acetyl-CoA biosynthetic process"/>
    <property type="evidence" value="ECO:0007669"/>
    <property type="project" value="UniProtKB-UniRule"/>
</dbReference>
<keyword evidence="4 6" id="KW-0418">Kinase</keyword>
<keyword evidence="6" id="KW-0479">Metal-binding</keyword>
<evidence type="ECO:0000256" key="2">
    <source>
        <dbReference type="ARBA" id="ARBA00022679"/>
    </source>
</evidence>
<dbReference type="PANTHER" id="PTHR21060:SF15">
    <property type="entry name" value="ACETATE KINASE-RELATED"/>
    <property type="match status" value="1"/>
</dbReference>
<evidence type="ECO:0000313" key="9">
    <source>
        <dbReference type="Proteomes" id="UP000824267"/>
    </source>
</evidence>
<dbReference type="Pfam" id="PF00871">
    <property type="entry name" value="Acetate_kinase"/>
    <property type="match status" value="1"/>
</dbReference>
<feature type="active site" description="Proton donor/acceptor" evidence="6">
    <location>
        <position position="149"/>
    </location>
</feature>
<comment type="function">
    <text evidence="6">Catalyzes the formation of acetyl phosphate from acetate and ATP. Can also catalyze the reverse reaction.</text>
</comment>
<keyword evidence="3 6" id="KW-0547">Nucleotide-binding</keyword>
<evidence type="ECO:0000256" key="7">
    <source>
        <dbReference type="RuleBase" id="RU003835"/>
    </source>
</evidence>
<dbReference type="PANTHER" id="PTHR21060">
    <property type="entry name" value="ACETATE KINASE"/>
    <property type="match status" value="1"/>
</dbReference>
<feature type="site" description="Transition state stabilizer" evidence="6">
    <location>
        <position position="181"/>
    </location>
</feature>
<feature type="binding site" evidence="6">
    <location>
        <begin position="332"/>
        <end position="336"/>
    </location>
    <ligand>
        <name>ATP</name>
        <dbReference type="ChEBI" id="CHEBI:30616"/>
    </ligand>
</feature>
<dbReference type="InterPro" id="IPR004372">
    <property type="entry name" value="Ac/propionate_kinase"/>
</dbReference>
<evidence type="ECO:0000256" key="5">
    <source>
        <dbReference type="ARBA" id="ARBA00022840"/>
    </source>
</evidence>
<dbReference type="EC" id="2.7.2.1" evidence="6"/>
<evidence type="ECO:0000256" key="1">
    <source>
        <dbReference type="ARBA" id="ARBA00008748"/>
    </source>
</evidence>
<reference evidence="8" key="2">
    <citation type="submission" date="2021-04" db="EMBL/GenBank/DDBJ databases">
        <authorList>
            <person name="Gilroy R."/>
        </authorList>
    </citation>
    <scope>NUCLEOTIDE SEQUENCE</scope>
    <source>
        <strain evidence="8">Gambia16-930</strain>
    </source>
</reference>
<comment type="pathway">
    <text evidence="6">Metabolic intermediate biosynthesis; acetyl-CoA biosynthesis; acetyl-CoA from acetate: step 1/2.</text>
</comment>
<feature type="binding site" evidence="6">
    <location>
        <position position="14"/>
    </location>
    <ligand>
        <name>ATP</name>
        <dbReference type="ChEBI" id="CHEBI:30616"/>
    </ligand>
</feature>
<feature type="binding site" evidence="6">
    <location>
        <position position="92"/>
    </location>
    <ligand>
        <name>substrate</name>
    </ligand>
</feature>
<evidence type="ECO:0000256" key="6">
    <source>
        <dbReference type="HAMAP-Rule" id="MF_00020"/>
    </source>
</evidence>
<dbReference type="Gene3D" id="3.30.420.40">
    <property type="match status" value="2"/>
</dbReference>
<dbReference type="InterPro" id="IPR000890">
    <property type="entry name" value="Aliphatic_acid_kin_short-chain"/>
</dbReference>
<comment type="catalytic activity">
    <reaction evidence="6">
        <text>acetate + ATP = acetyl phosphate + ADP</text>
        <dbReference type="Rhea" id="RHEA:11352"/>
        <dbReference type="ChEBI" id="CHEBI:22191"/>
        <dbReference type="ChEBI" id="CHEBI:30089"/>
        <dbReference type="ChEBI" id="CHEBI:30616"/>
        <dbReference type="ChEBI" id="CHEBI:456216"/>
        <dbReference type="EC" id="2.7.2.1"/>
    </reaction>
</comment>
<reference evidence="8" key="1">
    <citation type="journal article" date="2021" name="PeerJ">
        <title>Extensive microbial diversity within the chicken gut microbiome revealed by metagenomics and culture.</title>
        <authorList>
            <person name="Gilroy R."/>
            <person name="Ravi A."/>
            <person name="Getino M."/>
            <person name="Pursley I."/>
            <person name="Horton D.L."/>
            <person name="Alikhan N.F."/>
            <person name="Baker D."/>
            <person name="Gharbi K."/>
            <person name="Hall N."/>
            <person name="Watson M."/>
            <person name="Adriaenssens E.M."/>
            <person name="Foster-Nyarko E."/>
            <person name="Jarju S."/>
            <person name="Secka A."/>
            <person name="Antonio M."/>
            <person name="Oren A."/>
            <person name="Chaudhuri R.R."/>
            <person name="La Ragione R."/>
            <person name="Hildebrand F."/>
            <person name="Pallen M.J."/>
        </authorList>
    </citation>
    <scope>NUCLEOTIDE SEQUENCE</scope>
    <source>
        <strain evidence="8">Gambia16-930</strain>
    </source>
</reference>
<dbReference type="PROSITE" id="PS01075">
    <property type="entry name" value="ACETATE_KINASE_1"/>
    <property type="match status" value="1"/>
</dbReference>
<dbReference type="NCBIfam" id="TIGR00016">
    <property type="entry name" value="ackA"/>
    <property type="match status" value="1"/>
</dbReference>
<dbReference type="PIRSF" id="PIRSF000722">
    <property type="entry name" value="Acetate_prop_kin"/>
    <property type="match status" value="1"/>
</dbReference>
<keyword evidence="5 6" id="KW-0067">ATP-binding</keyword>
<evidence type="ECO:0000256" key="3">
    <source>
        <dbReference type="ARBA" id="ARBA00022741"/>
    </source>
</evidence>
<dbReference type="HAMAP" id="MF_00020">
    <property type="entry name" value="Acetate_kinase"/>
    <property type="match status" value="1"/>
</dbReference>
<dbReference type="CDD" id="cd24010">
    <property type="entry name" value="ASKHA_NBD_AcK_PK"/>
    <property type="match status" value="1"/>
</dbReference>
<dbReference type="SUPFAM" id="SSF53067">
    <property type="entry name" value="Actin-like ATPase domain"/>
    <property type="match status" value="2"/>
</dbReference>
<comment type="caution">
    <text evidence="8">The sequence shown here is derived from an EMBL/GenBank/DDBJ whole genome shotgun (WGS) entry which is preliminary data.</text>
</comment>
<keyword evidence="6" id="KW-0963">Cytoplasm</keyword>
<organism evidence="8 9">
    <name type="scientific">Candidatus Onthomorpha intestinigallinarum</name>
    <dbReference type="NCBI Taxonomy" id="2840880"/>
    <lineage>
        <taxon>Bacteria</taxon>
        <taxon>Pseudomonadati</taxon>
        <taxon>Bacteroidota</taxon>
        <taxon>Bacteroidia</taxon>
        <taxon>Bacteroidales</taxon>
        <taxon>Candidatus Onthomorpha</taxon>
    </lineage>
</organism>
<name>A0A9D1RHG1_9BACT</name>
<gene>
    <name evidence="6" type="primary">ackA</name>
    <name evidence="8" type="ORF">IAC47_07990</name>
</gene>
<sequence length="401" mass="43910">MKVLVLNCGSSSIKYQLIDMDKGASLLAKGLLERIGLEMGEFTHKPVGKDKYYVKQPIADHKAGIKMVLDALVDEKIGVIKSLTEINACGHRVAHGGEVFKSSVLVGEKEKEQIRALFALAPLHNPANLQGIEAMEAILPGVPQVAVFDTSFHQTMPEKAYLYAIPYEYYQTDKIRRYGFHGTSHRFVAPKAAKMAGMDINNSKIISCHLGSGASICAVKNGQSVDTSMGFTPVEGLIMGSRCGDLDLGVLLYIAEKENMGIKEMNNFINKDCGLKGITGGVVDMRDIMAGKREGKQRETYAFDMFAYRVKKYIGAYAAAMGGVDIILFTGGIGENAWWQRQEICEGLEFLGAEMDKEANEKMAGQDGIISKPDSRVKILSVTTDEELVIAQDTYSIVKQL</sequence>
<dbReference type="InterPro" id="IPR023865">
    <property type="entry name" value="Aliphatic_acid_kinase_CS"/>
</dbReference>
<comment type="cofactor">
    <cofactor evidence="6">
        <name>Mg(2+)</name>
        <dbReference type="ChEBI" id="CHEBI:18420"/>
    </cofactor>
    <cofactor evidence="6">
        <name>Mn(2+)</name>
        <dbReference type="ChEBI" id="CHEBI:29035"/>
    </cofactor>
    <text evidence="6">Mg(2+). Can also accept Mn(2+).</text>
</comment>
<dbReference type="GO" id="GO:0005737">
    <property type="term" value="C:cytoplasm"/>
    <property type="evidence" value="ECO:0007669"/>
    <property type="project" value="UniProtKB-SubCell"/>
</dbReference>
<feature type="binding site" evidence="6">
    <location>
        <position position="7"/>
    </location>
    <ligand>
        <name>Mg(2+)</name>
        <dbReference type="ChEBI" id="CHEBI:18420"/>
    </ligand>
</feature>
<feature type="site" description="Transition state stabilizer" evidence="6">
    <location>
        <position position="242"/>
    </location>
</feature>
<dbReference type="AlphaFoldDB" id="A0A9D1RHG1"/>
<feature type="binding site" evidence="6">
    <location>
        <begin position="209"/>
        <end position="213"/>
    </location>
    <ligand>
        <name>ATP</name>
        <dbReference type="ChEBI" id="CHEBI:30616"/>
    </ligand>
</feature>
<dbReference type="PRINTS" id="PR00471">
    <property type="entry name" value="ACETATEKNASE"/>
</dbReference>
<dbReference type="GO" id="GO:0000287">
    <property type="term" value="F:magnesium ion binding"/>
    <property type="evidence" value="ECO:0007669"/>
    <property type="project" value="UniProtKB-UniRule"/>
</dbReference>
<feature type="binding site" evidence="6">
    <location>
        <begin position="284"/>
        <end position="286"/>
    </location>
    <ligand>
        <name>ATP</name>
        <dbReference type="ChEBI" id="CHEBI:30616"/>
    </ligand>
</feature>
<accession>A0A9D1RHG1</accession>
<evidence type="ECO:0000313" key="8">
    <source>
        <dbReference type="EMBL" id="HIW88188.1"/>
    </source>
</evidence>
<dbReference type="InterPro" id="IPR043129">
    <property type="entry name" value="ATPase_NBD"/>
</dbReference>
<dbReference type="GO" id="GO:0005524">
    <property type="term" value="F:ATP binding"/>
    <property type="evidence" value="ECO:0007669"/>
    <property type="project" value="UniProtKB-KW"/>
</dbReference>
<dbReference type="Proteomes" id="UP000824267">
    <property type="component" value="Unassembled WGS sequence"/>
</dbReference>
<comment type="similarity">
    <text evidence="1 6 7">Belongs to the acetokinase family.</text>
</comment>
<dbReference type="EMBL" id="DXGG01000249">
    <property type="protein sequence ID" value="HIW88188.1"/>
    <property type="molecule type" value="Genomic_DNA"/>
</dbReference>
<dbReference type="PROSITE" id="PS01076">
    <property type="entry name" value="ACETATE_KINASE_2"/>
    <property type="match status" value="1"/>
</dbReference>
<feature type="binding site" evidence="6">
    <location>
        <position position="386"/>
    </location>
    <ligand>
        <name>Mg(2+)</name>
        <dbReference type="ChEBI" id="CHEBI:18420"/>
    </ligand>
</feature>
<comment type="subunit">
    <text evidence="6">Homodimer.</text>
</comment>
<protein>
    <recommendedName>
        <fullName evidence="6">Acetate kinase</fullName>
        <ecNumber evidence="6">2.7.2.1</ecNumber>
    </recommendedName>
    <alternativeName>
        <fullName evidence="6">Acetokinase</fullName>
    </alternativeName>
</protein>
<comment type="subcellular location">
    <subcellularLocation>
        <location evidence="6">Cytoplasm</location>
    </subcellularLocation>
</comment>
<evidence type="ECO:0000256" key="4">
    <source>
        <dbReference type="ARBA" id="ARBA00022777"/>
    </source>
</evidence>
<proteinExistence type="inferred from homology"/>
<keyword evidence="2 6" id="KW-0808">Transferase</keyword>